<protein>
    <recommendedName>
        <fullName evidence="4 7">dTDP-glucose 4,6-dehydratase</fullName>
        <ecNumber evidence="4 7">4.2.1.46</ecNumber>
    </recommendedName>
</protein>
<evidence type="ECO:0000256" key="7">
    <source>
        <dbReference type="RuleBase" id="RU004473"/>
    </source>
</evidence>
<evidence type="ECO:0000259" key="8">
    <source>
        <dbReference type="Pfam" id="PF16363"/>
    </source>
</evidence>
<dbReference type="Gene3D" id="3.90.25.10">
    <property type="entry name" value="UDP-galactose 4-epimerase, domain 1"/>
    <property type="match status" value="1"/>
</dbReference>
<evidence type="ECO:0000256" key="5">
    <source>
        <dbReference type="ARBA" id="ARBA00023027"/>
    </source>
</evidence>
<dbReference type="NCBIfam" id="TIGR01181">
    <property type="entry name" value="dTDP_gluc_dehyt"/>
    <property type="match status" value="1"/>
</dbReference>
<reference evidence="9 10" key="1">
    <citation type="submission" date="2021-03" db="EMBL/GenBank/DDBJ databases">
        <title>Genomic and phenotypic characterization of Chloracidobacterium isolates provides evidence for multiple species.</title>
        <authorList>
            <person name="Saini M.K."/>
            <person name="Costas A.M.G."/>
            <person name="Tank M."/>
            <person name="Bryant D.A."/>
        </authorList>
    </citation>
    <scope>NUCLEOTIDE SEQUENCE [LARGE SCALE GENOMIC DNA]</scope>
    <source>
        <strain evidence="9 10">N</strain>
    </source>
</reference>
<dbReference type="InterPro" id="IPR036291">
    <property type="entry name" value="NAD(P)-bd_dom_sf"/>
</dbReference>
<evidence type="ECO:0000256" key="4">
    <source>
        <dbReference type="ARBA" id="ARBA00011990"/>
    </source>
</evidence>
<dbReference type="InterPro" id="IPR016040">
    <property type="entry name" value="NAD(P)-bd_dom"/>
</dbReference>
<evidence type="ECO:0000313" key="9">
    <source>
        <dbReference type="EMBL" id="QUV94735.1"/>
    </source>
</evidence>
<keyword evidence="10" id="KW-1185">Reference proteome</keyword>
<evidence type="ECO:0000256" key="1">
    <source>
        <dbReference type="ARBA" id="ARBA00001539"/>
    </source>
</evidence>
<gene>
    <name evidence="9" type="primary">rfbB</name>
    <name evidence="9" type="ORF">J8C05_04615</name>
</gene>
<dbReference type="Proteomes" id="UP000677668">
    <property type="component" value="Chromosome 1"/>
</dbReference>
<keyword evidence="6 7" id="KW-0456">Lyase</keyword>
<sequence>MALFITGGAGFIGSAFIRTWIERYPAETVINFDKLTYAGNLDNVAEAARHPTYRFIHGDICDAEALRAAIPDGCDAIVHFAAESHVDRSILSAREFILTNVLGTQVLLDVAREKGVRRFLHISTDEVGGSLPEGRFFREDDPLVPSSPYAASKAAAEHLVRAAAHTFGLDAVITRTSNNYGPYQFPEKLIPLALTNALENRPIPVYGDGQQVRDWIHVDDNCAALRVVLEKGQPGATYHIGGRSPLPNRTVLLTLLDLLGKPASLLTEVADRLGHDRRYAVDCSRIERELGWRPQIPFVEGLAQTIAWYREHPTWVARARSGEYRQYYARMYGAL</sequence>
<dbReference type="SUPFAM" id="SSF51735">
    <property type="entry name" value="NAD(P)-binding Rossmann-fold domains"/>
    <property type="match status" value="1"/>
</dbReference>
<comment type="similarity">
    <text evidence="3 7">Belongs to the NAD(P)-dependent epimerase/dehydratase family. dTDP-glucose dehydratase subfamily.</text>
</comment>
<organism evidence="9 10">
    <name type="scientific">Chloracidobacterium sp. N</name>
    <dbReference type="NCBI Taxonomy" id="2821540"/>
    <lineage>
        <taxon>Bacteria</taxon>
        <taxon>Pseudomonadati</taxon>
        <taxon>Acidobacteriota</taxon>
        <taxon>Terriglobia</taxon>
        <taxon>Terriglobales</taxon>
        <taxon>Acidobacteriaceae</taxon>
        <taxon>Chloracidobacterium</taxon>
        <taxon>Chloracidobacterium aggregatum</taxon>
    </lineage>
</organism>
<dbReference type="Pfam" id="PF16363">
    <property type="entry name" value="GDP_Man_Dehyd"/>
    <property type="match status" value="1"/>
</dbReference>
<proteinExistence type="inferred from homology"/>
<dbReference type="GO" id="GO:0008460">
    <property type="term" value="F:dTDP-glucose 4,6-dehydratase activity"/>
    <property type="evidence" value="ECO:0007669"/>
    <property type="project" value="UniProtKB-EC"/>
</dbReference>
<dbReference type="RefSeq" id="WP_211423006.1">
    <property type="nucleotide sequence ID" value="NZ_CP072642.1"/>
</dbReference>
<evidence type="ECO:0000256" key="2">
    <source>
        <dbReference type="ARBA" id="ARBA00001911"/>
    </source>
</evidence>
<dbReference type="CDD" id="cd05246">
    <property type="entry name" value="dTDP_GD_SDR_e"/>
    <property type="match status" value="1"/>
</dbReference>
<accession>A0ABX8B160</accession>
<comment type="catalytic activity">
    <reaction evidence="1 7">
        <text>dTDP-alpha-D-glucose = dTDP-4-dehydro-6-deoxy-alpha-D-glucose + H2O</text>
        <dbReference type="Rhea" id="RHEA:17221"/>
        <dbReference type="ChEBI" id="CHEBI:15377"/>
        <dbReference type="ChEBI" id="CHEBI:57477"/>
        <dbReference type="ChEBI" id="CHEBI:57649"/>
        <dbReference type="EC" id="4.2.1.46"/>
    </reaction>
</comment>
<name>A0ABX8B160_9BACT</name>
<dbReference type="InterPro" id="IPR005888">
    <property type="entry name" value="dTDP_Gluc_deHydtase"/>
</dbReference>
<feature type="domain" description="NAD(P)-binding" evidence="8">
    <location>
        <begin position="4"/>
        <end position="304"/>
    </location>
</feature>
<dbReference type="EMBL" id="CP072642">
    <property type="protein sequence ID" value="QUV94735.1"/>
    <property type="molecule type" value="Genomic_DNA"/>
</dbReference>
<dbReference type="Gene3D" id="3.40.50.720">
    <property type="entry name" value="NAD(P)-binding Rossmann-like Domain"/>
    <property type="match status" value="1"/>
</dbReference>
<evidence type="ECO:0000313" key="10">
    <source>
        <dbReference type="Proteomes" id="UP000677668"/>
    </source>
</evidence>
<evidence type="ECO:0000256" key="6">
    <source>
        <dbReference type="ARBA" id="ARBA00023239"/>
    </source>
</evidence>
<dbReference type="PANTHER" id="PTHR43000">
    <property type="entry name" value="DTDP-D-GLUCOSE 4,6-DEHYDRATASE-RELATED"/>
    <property type="match status" value="1"/>
</dbReference>
<keyword evidence="5" id="KW-0520">NAD</keyword>
<evidence type="ECO:0000256" key="3">
    <source>
        <dbReference type="ARBA" id="ARBA00008178"/>
    </source>
</evidence>
<dbReference type="EC" id="4.2.1.46" evidence="4 7"/>
<comment type="cofactor">
    <cofactor evidence="2 7">
        <name>NAD(+)</name>
        <dbReference type="ChEBI" id="CHEBI:57540"/>
    </cofactor>
</comment>